<evidence type="ECO:0000313" key="9">
    <source>
        <dbReference type="Ensembl" id="ENSSAUP00010048124.1"/>
    </source>
</evidence>
<dbReference type="Ensembl" id="ENSSAUT00010050613.1">
    <property type="protein sequence ID" value="ENSSAUP00010048124.1"/>
    <property type="gene ID" value="ENSSAUG00010020051.1"/>
</dbReference>
<comment type="subcellular location">
    <subcellularLocation>
        <location evidence="1">Cytoplasm</location>
        <location evidence="1">Cytosol</location>
    </subcellularLocation>
</comment>
<feature type="region of interest" description="Disordered" evidence="6">
    <location>
        <begin position="1"/>
        <end position="39"/>
    </location>
</feature>
<evidence type="ECO:0000259" key="7">
    <source>
        <dbReference type="PROSITE" id="PS50209"/>
    </source>
</evidence>
<dbReference type="PROSITE" id="PS51830">
    <property type="entry name" value="FIIND"/>
    <property type="match status" value="1"/>
</dbReference>
<feature type="compositionally biased region" description="Basic and acidic residues" evidence="6">
    <location>
        <begin position="134"/>
        <end position="143"/>
    </location>
</feature>
<feature type="region of interest" description="Disordered" evidence="6">
    <location>
        <begin position="172"/>
        <end position="232"/>
    </location>
</feature>
<feature type="domain" description="FIIND" evidence="8">
    <location>
        <begin position="466"/>
        <end position="747"/>
    </location>
</feature>
<proteinExistence type="predicted"/>
<dbReference type="GO" id="GO:0005829">
    <property type="term" value="C:cytosol"/>
    <property type="evidence" value="ECO:0007669"/>
    <property type="project" value="UniProtKB-SubCell"/>
</dbReference>
<accession>A0A671XAK6</accession>
<dbReference type="Proteomes" id="UP000472265">
    <property type="component" value="Chromosome 19"/>
</dbReference>
<dbReference type="Pfam" id="PF00619">
    <property type="entry name" value="CARD"/>
    <property type="match status" value="1"/>
</dbReference>
<keyword evidence="3" id="KW-0399">Innate immunity</keyword>
<feature type="domain" description="CARD" evidence="7">
    <location>
        <begin position="745"/>
        <end position="827"/>
    </location>
</feature>
<evidence type="ECO:0000313" key="10">
    <source>
        <dbReference type="Proteomes" id="UP000472265"/>
    </source>
</evidence>
<dbReference type="InterPro" id="IPR001315">
    <property type="entry name" value="CARD"/>
</dbReference>
<name>A0A671XAK6_SPAAU</name>
<dbReference type="AlphaFoldDB" id="A0A671XAK6"/>
<dbReference type="InParanoid" id="A0A671XAK6"/>
<organism evidence="9 10">
    <name type="scientific">Sparus aurata</name>
    <name type="common">Gilthead sea bream</name>
    <dbReference type="NCBI Taxonomy" id="8175"/>
    <lineage>
        <taxon>Eukaryota</taxon>
        <taxon>Metazoa</taxon>
        <taxon>Chordata</taxon>
        <taxon>Craniata</taxon>
        <taxon>Vertebrata</taxon>
        <taxon>Euteleostomi</taxon>
        <taxon>Actinopterygii</taxon>
        <taxon>Neopterygii</taxon>
        <taxon>Teleostei</taxon>
        <taxon>Neoteleostei</taxon>
        <taxon>Acanthomorphata</taxon>
        <taxon>Eupercaria</taxon>
        <taxon>Spariformes</taxon>
        <taxon>Sparidae</taxon>
        <taxon>Sparus</taxon>
    </lineage>
</organism>
<dbReference type="InterPro" id="IPR051249">
    <property type="entry name" value="NLRP_Inflammasome"/>
</dbReference>
<dbReference type="GeneTree" id="ENSGT00730000111912"/>
<evidence type="ECO:0000256" key="1">
    <source>
        <dbReference type="ARBA" id="ARBA00004514"/>
    </source>
</evidence>
<dbReference type="PROSITE" id="PS50209">
    <property type="entry name" value="CARD"/>
    <property type="match status" value="1"/>
</dbReference>
<dbReference type="InterPro" id="IPR025307">
    <property type="entry name" value="FIIND_dom"/>
</dbReference>
<dbReference type="PANTHER" id="PTHR46985:SF2">
    <property type="entry name" value="APOPTOSIS-ASSOCIATED SPECK-LIKE PROTEIN CONTAINING A CARD"/>
    <property type="match status" value="1"/>
</dbReference>
<dbReference type="GO" id="GO:0045087">
    <property type="term" value="P:innate immune response"/>
    <property type="evidence" value="ECO:0007669"/>
    <property type="project" value="UniProtKB-KW"/>
</dbReference>
<feature type="compositionally biased region" description="Polar residues" evidence="6">
    <location>
        <begin position="21"/>
        <end position="39"/>
    </location>
</feature>
<keyword evidence="5" id="KW-0395">Inflammatory response</keyword>
<evidence type="ECO:0000256" key="6">
    <source>
        <dbReference type="SAM" id="MobiDB-lite"/>
    </source>
</evidence>
<feature type="region of interest" description="Disordered" evidence="6">
    <location>
        <begin position="115"/>
        <end position="143"/>
    </location>
</feature>
<feature type="compositionally biased region" description="Polar residues" evidence="6">
    <location>
        <begin position="124"/>
        <end position="133"/>
    </location>
</feature>
<reference evidence="9" key="2">
    <citation type="submission" date="2025-08" db="UniProtKB">
        <authorList>
            <consortium name="Ensembl"/>
        </authorList>
    </citation>
    <scope>IDENTIFICATION</scope>
</reference>
<dbReference type="Gene3D" id="1.10.533.10">
    <property type="entry name" value="Death Domain, Fas"/>
    <property type="match status" value="1"/>
</dbReference>
<gene>
    <name evidence="9" type="primary">LOC115569831</name>
</gene>
<keyword evidence="4" id="KW-0391">Immunity</keyword>
<reference evidence="9" key="3">
    <citation type="submission" date="2025-09" db="UniProtKB">
        <authorList>
            <consortium name="Ensembl"/>
        </authorList>
    </citation>
    <scope>IDENTIFICATION</scope>
</reference>
<evidence type="ECO:0000256" key="4">
    <source>
        <dbReference type="ARBA" id="ARBA00022859"/>
    </source>
</evidence>
<sequence>MFPPATAGNFSTENPHLKQHSPLSRSNHTSSLSQVPSAKNSTLTQAEYVSNMSLDLSTKHPTAATESCNYTLARPSPGPLRETVIKTLYTAADATPSQIQDDTRGTANPRKLLLGTSGRGYLMSGSSSTQIHSDPQKPDGRAREEMFPPVTVWNDTQVQRYSLLSCSYNTSSMSESYCDTSKRSKIKSAVKHKRKSKIQISRRKKKSKKSSPGVASTVDHSDYMLTRPSPGPLRETVIKTLSTAADATPGHSQDYTRRTELYAAAGPFLFEKYNWWSPYVYTAESAENRSEIMSVQSESASGAESDAQMDMETSLTDVKSSATNTLSTVSAVQSSLQLPDFQVQSEFSDLDLEFQYNYQNRNFSTTVNTAGSGENINDKPQPSECEAGGDDDVLVKMEAPVTAVSSSATNTQPTRPHLQLSSDPGWSQRGSSCLPRSHSVPSLSQISCAENKTFRPSQSLPDMLLKSSFEEFTPDITVDDNDESYRFLCSCPGLYQCSVTGLVFHMEGEGDVVYRIVSWDRRLLAQHHKKPAGPLFDIKCLQQSVCRLHLPHCEIPSTAGCPFLSVAHLNDEGIEFIPPHRITDTHVIINISGFSAFGNVKDEDSPPEPVRALVLLFYRPLSDQNLTSFLNVLMLPRNVVVRDVRRTRKKLVGDELYIETSSHCKLLPKQEYTLSTCPEDDSVLVQPKDAEFDEESYDNYIPSFQVTLKTIMLNMKVLLRDTNSSHIVWQREVCLPSAGLKRPCVQGSSVQILKDIRSSFIEGISGPVLKSLLDKLFEKKVLTDSERESADDKHNREDKARFVIDTVRRKGEAASLEVIEFLREVDPFLCKHLGLIVI</sequence>
<evidence type="ECO:0000256" key="2">
    <source>
        <dbReference type="ARBA" id="ARBA00022490"/>
    </source>
</evidence>
<dbReference type="SMART" id="SM00114">
    <property type="entry name" value="CARD"/>
    <property type="match status" value="1"/>
</dbReference>
<dbReference type="SUPFAM" id="SSF47986">
    <property type="entry name" value="DEATH domain"/>
    <property type="match status" value="1"/>
</dbReference>
<protein>
    <recommendedName>
        <fullName evidence="11">CARD domain-containing protein</fullName>
    </recommendedName>
</protein>
<evidence type="ECO:0000256" key="5">
    <source>
        <dbReference type="ARBA" id="ARBA00023198"/>
    </source>
</evidence>
<dbReference type="Pfam" id="PF13553">
    <property type="entry name" value="FIIND"/>
    <property type="match status" value="1"/>
</dbReference>
<evidence type="ECO:0000259" key="8">
    <source>
        <dbReference type="PROSITE" id="PS51830"/>
    </source>
</evidence>
<dbReference type="InterPro" id="IPR011029">
    <property type="entry name" value="DEATH-like_dom_sf"/>
</dbReference>
<feature type="compositionally biased region" description="Basic residues" evidence="6">
    <location>
        <begin position="183"/>
        <end position="209"/>
    </location>
</feature>
<evidence type="ECO:0000256" key="3">
    <source>
        <dbReference type="ARBA" id="ARBA00022588"/>
    </source>
</evidence>
<keyword evidence="10" id="KW-1185">Reference proteome</keyword>
<dbReference type="GO" id="GO:0042981">
    <property type="term" value="P:regulation of apoptotic process"/>
    <property type="evidence" value="ECO:0007669"/>
    <property type="project" value="InterPro"/>
</dbReference>
<dbReference type="GO" id="GO:0006954">
    <property type="term" value="P:inflammatory response"/>
    <property type="evidence" value="ECO:0007669"/>
    <property type="project" value="UniProtKB-KW"/>
</dbReference>
<feature type="region of interest" description="Disordered" evidence="6">
    <location>
        <begin position="403"/>
        <end position="431"/>
    </location>
</feature>
<dbReference type="PANTHER" id="PTHR46985">
    <property type="entry name" value="NACHT, LRR AND PYD DOMAINS-CONTAINING PROTEIN 1"/>
    <property type="match status" value="1"/>
</dbReference>
<dbReference type="Pfam" id="PF23679">
    <property type="entry name" value="UPA-FIIND"/>
    <property type="match status" value="1"/>
</dbReference>
<keyword evidence="2" id="KW-0963">Cytoplasm</keyword>
<reference evidence="9" key="1">
    <citation type="submission" date="2021-04" db="EMBL/GenBank/DDBJ databases">
        <authorList>
            <consortium name="Wellcome Sanger Institute Data Sharing"/>
        </authorList>
    </citation>
    <scope>NUCLEOTIDE SEQUENCE [LARGE SCALE GENOMIC DNA]</scope>
</reference>
<evidence type="ECO:0008006" key="11">
    <source>
        <dbReference type="Google" id="ProtNLM"/>
    </source>
</evidence>